<name>A0A1Q5P2G3_9BACI</name>
<dbReference type="Pfam" id="PF00456">
    <property type="entry name" value="Transketolase_N"/>
    <property type="match status" value="1"/>
</dbReference>
<gene>
    <name evidence="5" type="ORF">BLL40_11035</name>
</gene>
<dbReference type="Gene3D" id="3.40.50.970">
    <property type="match status" value="1"/>
</dbReference>
<evidence type="ECO:0000259" key="4">
    <source>
        <dbReference type="Pfam" id="PF00456"/>
    </source>
</evidence>
<dbReference type="CDD" id="cd02012">
    <property type="entry name" value="TPP_TK"/>
    <property type="match status" value="1"/>
</dbReference>
<accession>A0A1Q5P2G3</accession>
<evidence type="ECO:0000256" key="3">
    <source>
        <dbReference type="ARBA" id="ARBA00023052"/>
    </source>
</evidence>
<evidence type="ECO:0000313" key="5">
    <source>
        <dbReference type="EMBL" id="OKL36416.1"/>
    </source>
</evidence>
<evidence type="ECO:0000256" key="1">
    <source>
        <dbReference type="ARBA" id="ARBA00001964"/>
    </source>
</evidence>
<sequence length="284" mass="31370">MSAQLDFAEIEQLKQKAAEARRLVLETVHHAGAGHIGGPLSAIDMLVSLYFGVMNVNQNDPKWAERDRFVLSKGHSAIALYTVLAQRGYFPIEELKTFDEINSRLQAHPDMNLLPGLDMSSGSLGQGISAAVGMAIGAKKLGKAFYTYCMIGDGESQEGQVWEAADIAAKYKLDNLIVLMDFNQLQQFGWDGSDGRERERPVTSPAERFKAFGWHTISADGHHFEQIIDACNEAKEVKDKPTIIIAKTIKGKGVSFMENQYLWHSKIPTAEELKIASQELMAGV</sequence>
<dbReference type="InterPro" id="IPR029061">
    <property type="entry name" value="THDP-binding"/>
</dbReference>
<dbReference type="PANTHER" id="PTHR47514:SF1">
    <property type="entry name" value="TRANSKETOLASE N-TERMINAL SECTION-RELATED"/>
    <property type="match status" value="1"/>
</dbReference>
<dbReference type="AlphaFoldDB" id="A0A1Q5P2G3"/>
<dbReference type="EMBL" id="MRWQ01000008">
    <property type="protein sequence ID" value="OKL36416.1"/>
    <property type="molecule type" value="Genomic_DNA"/>
</dbReference>
<proteinExistence type="inferred from homology"/>
<evidence type="ECO:0000313" key="6">
    <source>
        <dbReference type="Proteomes" id="UP000186524"/>
    </source>
</evidence>
<dbReference type="STRING" id="1714354.BLL40_11035"/>
<comment type="cofactor">
    <cofactor evidence="1">
        <name>thiamine diphosphate</name>
        <dbReference type="ChEBI" id="CHEBI:58937"/>
    </cofactor>
</comment>
<protein>
    <submittedName>
        <fullName evidence="5">Transketolase</fullName>
    </submittedName>
</protein>
<dbReference type="SUPFAM" id="SSF52518">
    <property type="entry name" value="Thiamin diphosphate-binding fold (THDP-binding)"/>
    <property type="match status" value="1"/>
</dbReference>
<comment type="caution">
    <text evidence="5">The sequence shown here is derived from an EMBL/GenBank/DDBJ whole genome shotgun (WGS) entry which is preliminary data.</text>
</comment>
<evidence type="ECO:0000256" key="2">
    <source>
        <dbReference type="ARBA" id="ARBA00007131"/>
    </source>
</evidence>
<organism evidence="5 6">
    <name type="scientific">Domibacillus mangrovi</name>
    <dbReference type="NCBI Taxonomy" id="1714354"/>
    <lineage>
        <taxon>Bacteria</taxon>
        <taxon>Bacillati</taxon>
        <taxon>Bacillota</taxon>
        <taxon>Bacilli</taxon>
        <taxon>Bacillales</taxon>
        <taxon>Bacillaceae</taxon>
        <taxon>Domibacillus</taxon>
    </lineage>
</organism>
<dbReference type="InterPro" id="IPR005474">
    <property type="entry name" value="Transketolase_N"/>
</dbReference>
<dbReference type="OrthoDB" id="8732661at2"/>
<reference evidence="5 6" key="1">
    <citation type="submission" date="2016-12" db="EMBL/GenBank/DDBJ databases">
        <title>Domibacillus sp. SAOS 44 whole genome sequencing.</title>
        <authorList>
            <person name="Verma A."/>
            <person name="Krishnamurthi S."/>
        </authorList>
    </citation>
    <scope>NUCLEOTIDE SEQUENCE [LARGE SCALE GENOMIC DNA]</scope>
    <source>
        <strain evidence="5 6">SAOS 44</strain>
    </source>
</reference>
<dbReference type="RefSeq" id="WP_073711951.1">
    <property type="nucleotide sequence ID" value="NZ_MRWQ01000008.1"/>
</dbReference>
<comment type="similarity">
    <text evidence="2">Belongs to the transketolase family.</text>
</comment>
<dbReference type="PANTHER" id="PTHR47514">
    <property type="entry name" value="TRANSKETOLASE N-TERMINAL SECTION-RELATED"/>
    <property type="match status" value="1"/>
</dbReference>
<keyword evidence="3" id="KW-0786">Thiamine pyrophosphate</keyword>
<feature type="domain" description="Transketolase N-terminal" evidence="4">
    <location>
        <begin position="16"/>
        <end position="274"/>
    </location>
</feature>
<dbReference type="Proteomes" id="UP000186524">
    <property type="component" value="Unassembled WGS sequence"/>
</dbReference>
<keyword evidence="6" id="KW-1185">Reference proteome</keyword>